<dbReference type="RefSeq" id="WP_290365035.1">
    <property type="nucleotide sequence ID" value="NZ_JAUFQU010000031.1"/>
</dbReference>
<proteinExistence type="predicted"/>
<accession>A0ABT8CZ70</accession>
<reference evidence="2" key="1">
    <citation type="journal article" date="2019" name="Int. J. Syst. Evol. Microbiol.">
        <title>The Global Catalogue of Microorganisms (GCM) 10K type strain sequencing project: providing services to taxonomists for standard genome sequencing and annotation.</title>
        <authorList>
            <consortium name="The Broad Institute Genomics Platform"/>
            <consortium name="The Broad Institute Genome Sequencing Center for Infectious Disease"/>
            <person name="Wu L."/>
            <person name="Ma J."/>
        </authorList>
    </citation>
    <scope>NUCLEOTIDE SEQUENCE [LARGE SCALE GENOMIC DNA]</scope>
    <source>
        <strain evidence="2">CECT 7184</strain>
    </source>
</reference>
<sequence length="66" mass="7826">MKKRFLFFLLLFSVLSCSKDEFYNPNPYLPNYVVDVRIPLSLPFTVICSIRVMLQLYRDMGLMESL</sequence>
<evidence type="ECO:0000313" key="1">
    <source>
        <dbReference type="EMBL" id="MDN3709351.1"/>
    </source>
</evidence>
<comment type="caution">
    <text evidence="1">The sequence shown here is derived from an EMBL/GenBank/DDBJ whole genome shotgun (WGS) entry which is preliminary data.</text>
</comment>
<organism evidence="1 2">
    <name type="scientific">Paenimyroides ceti</name>
    <dbReference type="NCBI Taxonomy" id="395087"/>
    <lineage>
        <taxon>Bacteria</taxon>
        <taxon>Pseudomonadati</taxon>
        <taxon>Bacteroidota</taxon>
        <taxon>Flavobacteriia</taxon>
        <taxon>Flavobacteriales</taxon>
        <taxon>Flavobacteriaceae</taxon>
        <taxon>Paenimyroides</taxon>
    </lineage>
</organism>
<dbReference type="PROSITE" id="PS51257">
    <property type="entry name" value="PROKAR_LIPOPROTEIN"/>
    <property type="match status" value="1"/>
</dbReference>
<evidence type="ECO:0008006" key="3">
    <source>
        <dbReference type="Google" id="ProtNLM"/>
    </source>
</evidence>
<evidence type="ECO:0000313" key="2">
    <source>
        <dbReference type="Proteomes" id="UP001242368"/>
    </source>
</evidence>
<protein>
    <recommendedName>
        <fullName evidence="3">Lipoprotein</fullName>
    </recommendedName>
</protein>
<dbReference type="EMBL" id="JAUFQU010000031">
    <property type="protein sequence ID" value="MDN3709351.1"/>
    <property type="molecule type" value="Genomic_DNA"/>
</dbReference>
<dbReference type="Proteomes" id="UP001242368">
    <property type="component" value="Unassembled WGS sequence"/>
</dbReference>
<keyword evidence="2" id="KW-1185">Reference proteome</keyword>
<gene>
    <name evidence="1" type="ORF">QW060_20260</name>
</gene>
<name>A0ABT8CZ70_9FLAO</name>